<dbReference type="PANTHER" id="PTHR32091">
    <property type="entry name" value="EUKARYOTIC TRANSLATION INITIATION FACTOR 4B"/>
    <property type="match status" value="1"/>
</dbReference>
<feature type="compositionally biased region" description="Basic and acidic residues" evidence="1">
    <location>
        <begin position="517"/>
        <end position="553"/>
    </location>
</feature>
<gene>
    <name evidence="2" type="ORF">OLC1_LOCUS13590</name>
</gene>
<evidence type="ECO:0000256" key="1">
    <source>
        <dbReference type="SAM" id="MobiDB-lite"/>
    </source>
</evidence>
<protein>
    <submittedName>
        <fullName evidence="2">OLC1v1003446C1</fullName>
    </submittedName>
</protein>
<feature type="compositionally biased region" description="Low complexity" evidence="1">
    <location>
        <begin position="450"/>
        <end position="461"/>
    </location>
</feature>
<proteinExistence type="predicted"/>
<dbReference type="Pfam" id="PF06273">
    <property type="entry name" value="eIF-4B"/>
    <property type="match status" value="2"/>
</dbReference>
<dbReference type="AlphaFoldDB" id="A0AAV1DCF5"/>
<feature type="compositionally biased region" description="Acidic residues" evidence="1">
    <location>
        <begin position="492"/>
        <end position="501"/>
    </location>
</feature>
<sequence>MKTRRHVLNVTLLRQNSHMSVQSSILGRTSFGSSVTCSFQVVVLRKIYPYLAVIGNQLVLSELENLVELLSPITGSRGCPAHLYLISQFYPFLEDRRFRSPNPFSNWQNPIPIKIMNIGRGIRFSDDLFSISILASNQRQKKSVKRKISHTHTHTQTQQSSSFSFVITKKRTETTMAATVSAWAKPGAWALDSEENESELVQLQKNDSFPTIGNGNGNGNGNDSGDYPTLKAAAAAPKSKKKSKGQTLSLQEFTSKVSQPVVDLPKGPSPRTQEELDQSRRFTGGYSTRDDQPRRQRDSNREYMPPAPSRADEVDNWKKPATTTNGGGFERRDRREYFPDSSSSRADEVDNWGKNKAFVPSDRRISERRGYDANNGGRADSDNWVKRKEEDGKKFGSSFDSLRERRGGGVASETDSDNWSGRKREEITNGGGGGGERRRLNLQPRTLPLESSNNNDNNESSVKPKGSNPFGDARPREEVLKEKGQDLKEIEENPSESDNIENESFPKSKGSNPFGDARPREEVLKEKGQDWKEIEEKLESAKNAKESAGEERERRRRGFGSGSWKGSLAEDRGDEPTWRKPAPPAQEVMDAPTPSAQKEEDGTGEEADDKEPQI</sequence>
<feature type="compositionally biased region" description="Basic and acidic residues" evidence="1">
    <location>
        <begin position="568"/>
        <end position="578"/>
    </location>
</feature>
<keyword evidence="3" id="KW-1185">Reference proteome</keyword>
<dbReference type="InterPro" id="IPR010433">
    <property type="entry name" value="EIF-4B_pln"/>
</dbReference>
<feature type="compositionally biased region" description="Acidic residues" evidence="1">
    <location>
        <begin position="602"/>
        <end position="614"/>
    </location>
</feature>
<feature type="compositionally biased region" description="Basic and acidic residues" evidence="1">
    <location>
        <begin position="379"/>
        <end position="394"/>
    </location>
</feature>
<reference evidence="2" key="1">
    <citation type="submission" date="2023-03" db="EMBL/GenBank/DDBJ databases">
        <authorList>
            <person name="Julca I."/>
        </authorList>
    </citation>
    <scope>NUCLEOTIDE SEQUENCE</scope>
</reference>
<evidence type="ECO:0000313" key="3">
    <source>
        <dbReference type="Proteomes" id="UP001161247"/>
    </source>
</evidence>
<dbReference type="PANTHER" id="PTHR32091:SF17">
    <property type="entry name" value="EUKARYOTIC TRANSLATION INITIATION FACTOR 4B3"/>
    <property type="match status" value="1"/>
</dbReference>
<dbReference type="GO" id="GO:0003743">
    <property type="term" value="F:translation initiation factor activity"/>
    <property type="evidence" value="ECO:0007669"/>
    <property type="project" value="InterPro"/>
</dbReference>
<dbReference type="Proteomes" id="UP001161247">
    <property type="component" value="Chromosome 4"/>
</dbReference>
<feature type="compositionally biased region" description="Basic and acidic residues" evidence="1">
    <location>
        <begin position="361"/>
        <end position="371"/>
    </location>
</feature>
<dbReference type="GO" id="GO:0003729">
    <property type="term" value="F:mRNA binding"/>
    <property type="evidence" value="ECO:0007669"/>
    <property type="project" value="TreeGrafter"/>
</dbReference>
<accession>A0AAV1DCF5</accession>
<feature type="compositionally biased region" description="Polar residues" evidence="1">
    <location>
        <begin position="245"/>
        <end position="258"/>
    </location>
</feature>
<name>A0AAV1DCF5_OLDCO</name>
<organism evidence="2 3">
    <name type="scientific">Oldenlandia corymbosa var. corymbosa</name>
    <dbReference type="NCBI Taxonomy" id="529605"/>
    <lineage>
        <taxon>Eukaryota</taxon>
        <taxon>Viridiplantae</taxon>
        <taxon>Streptophyta</taxon>
        <taxon>Embryophyta</taxon>
        <taxon>Tracheophyta</taxon>
        <taxon>Spermatophyta</taxon>
        <taxon>Magnoliopsida</taxon>
        <taxon>eudicotyledons</taxon>
        <taxon>Gunneridae</taxon>
        <taxon>Pentapetalae</taxon>
        <taxon>asterids</taxon>
        <taxon>lamiids</taxon>
        <taxon>Gentianales</taxon>
        <taxon>Rubiaceae</taxon>
        <taxon>Rubioideae</taxon>
        <taxon>Spermacoceae</taxon>
        <taxon>Hedyotis-Oldenlandia complex</taxon>
        <taxon>Oldenlandia</taxon>
    </lineage>
</organism>
<feature type="compositionally biased region" description="Basic and acidic residues" evidence="1">
    <location>
        <begin position="473"/>
        <end position="491"/>
    </location>
</feature>
<dbReference type="EMBL" id="OX459121">
    <property type="protein sequence ID" value="CAI9104715.1"/>
    <property type="molecule type" value="Genomic_DNA"/>
</dbReference>
<feature type="region of interest" description="Disordered" evidence="1">
    <location>
        <begin position="207"/>
        <end position="614"/>
    </location>
</feature>
<evidence type="ECO:0000313" key="2">
    <source>
        <dbReference type="EMBL" id="CAI9104715.1"/>
    </source>
</evidence>
<feature type="compositionally biased region" description="Basic and acidic residues" evidence="1">
    <location>
        <begin position="288"/>
        <end position="301"/>
    </location>
</feature>
<feature type="compositionally biased region" description="Basic and acidic residues" evidence="1">
    <location>
        <begin position="329"/>
        <end position="338"/>
    </location>
</feature>